<keyword evidence="3" id="KW-0378">Hydrolase</keyword>
<organism evidence="6 7">
    <name type="scientific">Candidatus Yanofskybacteria bacterium GW2011_GWA1_48_10</name>
    <dbReference type="NCBI Taxonomy" id="1619022"/>
    <lineage>
        <taxon>Bacteria</taxon>
        <taxon>Candidatus Yanofskyibacteriota</taxon>
    </lineage>
</organism>
<dbReference type="InterPro" id="IPR035437">
    <property type="entry name" value="SNase_OB-fold_sf"/>
</dbReference>
<dbReference type="PROSITE" id="PS50830">
    <property type="entry name" value="TNASE_3"/>
    <property type="match status" value="1"/>
</dbReference>
<evidence type="ECO:0000256" key="1">
    <source>
        <dbReference type="ARBA" id="ARBA00022722"/>
    </source>
</evidence>
<feature type="transmembrane region" description="Helical" evidence="4">
    <location>
        <begin position="6"/>
        <end position="30"/>
    </location>
</feature>
<keyword evidence="2" id="KW-0255">Endonuclease</keyword>
<dbReference type="EMBL" id="LCPC01000017">
    <property type="protein sequence ID" value="KKU89079.1"/>
    <property type="molecule type" value="Genomic_DNA"/>
</dbReference>
<evidence type="ECO:0000313" key="7">
    <source>
        <dbReference type="Proteomes" id="UP000034403"/>
    </source>
</evidence>
<gene>
    <name evidence="6" type="ORF">UY20_C0017G0007</name>
</gene>
<sequence length="272" mass="30209">MLKSKIFWAFSIVAIFLLGFGTSQLINLFLSSKIPSQKSVEITKEATSTAVLGETKEERVLVSRVIDGDTVELEDGRKLRYIGIDTPELVHPDKATECFAKEAMEENKRLVDGKTVRLESDVSETDRYGRLLRYVSVENTMVNDTLVRQGFAHASTYPPDVKYSQQFLEAEKEARENSRGLWGGCPSNTTPEVRFLQAPGLQPGALEERDFGAGQSSCVIKGNISSSGEKIYHVPGCGSYEKTSIDESKGEQWFCTEDDAFTAGWRKAKNCP</sequence>
<feature type="domain" description="TNase-like" evidence="5">
    <location>
        <begin position="56"/>
        <end position="184"/>
    </location>
</feature>
<protein>
    <submittedName>
        <fullName evidence="6">Nuclease-like protein</fullName>
    </submittedName>
</protein>
<dbReference type="SMART" id="SM00318">
    <property type="entry name" value="SNc"/>
    <property type="match status" value="1"/>
</dbReference>
<name>A0A0G1U4T7_9BACT</name>
<dbReference type="PANTHER" id="PTHR12302">
    <property type="entry name" value="EBNA2 BINDING PROTEIN P100"/>
    <property type="match status" value="1"/>
</dbReference>
<dbReference type="GO" id="GO:0016787">
    <property type="term" value="F:hydrolase activity"/>
    <property type="evidence" value="ECO:0007669"/>
    <property type="project" value="UniProtKB-KW"/>
</dbReference>
<keyword evidence="4" id="KW-0812">Transmembrane</keyword>
<dbReference type="SUPFAM" id="SSF50199">
    <property type="entry name" value="Staphylococcal nuclease"/>
    <property type="match status" value="1"/>
</dbReference>
<evidence type="ECO:0000313" key="6">
    <source>
        <dbReference type="EMBL" id="KKU89079.1"/>
    </source>
</evidence>
<keyword evidence="4" id="KW-0472">Membrane</keyword>
<comment type="caution">
    <text evidence="6">The sequence shown here is derived from an EMBL/GenBank/DDBJ whole genome shotgun (WGS) entry which is preliminary data.</text>
</comment>
<evidence type="ECO:0000256" key="2">
    <source>
        <dbReference type="ARBA" id="ARBA00022759"/>
    </source>
</evidence>
<evidence type="ECO:0000256" key="3">
    <source>
        <dbReference type="ARBA" id="ARBA00022801"/>
    </source>
</evidence>
<dbReference type="Proteomes" id="UP000034403">
    <property type="component" value="Unassembled WGS sequence"/>
</dbReference>
<evidence type="ECO:0000256" key="4">
    <source>
        <dbReference type="SAM" id="Phobius"/>
    </source>
</evidence>
<reference evidence="6 7" key="1">
    <citation type="journal article" date="2015" name="Nature">
        <title>rRNA introns, odd ribosomes, and small enigmatic genomes across a large radiation of phyla.</title>
        <authorList>
            <person name="Brown C.T."/>
            <person name="Hug L.A."/>
            <person name="Thomas B.C."/>
            <person name="Sharon I."/>
            <person name="Castelle C.J."/>
            <person name="Singh A."/>
            <person name="Wilkins M.J."/>
            <person name="Williams K.H."/>
            <person name="Banfield J.F."/>
        </authorList>
    </citation>
    <scope>NUCLEOTIDE SEQUENCE [LARGE SCALE GENOMIC DNA]</scope>
</reference>
<dbReference type="AlphaFoldDB" id="A0A0G1U4T7"/>
<dbReference type="PATRIC" id="fig|1619022.3.peg.318"/>
<dbReference type="PANTHER" id="PTHR12302:SF3">
    <property type="entry name" value="SERINE_THREONINE-PROTEIN KINASE 31"/>
    <property type="match status" value="1"/>
</dbReference>
<dbReference type="InterPro" id="IPR016071">
    <property type="entry name" value="Staphylococal_nuclease_OB-fold"/>
</dbReference>
<dbReference type="GO" id="GO:0004519">
    <property type="term" value="F:endonuclease activity"/>
    <property type="evidence" value="ECO:0007669"/>
    <property type="project" value="UniProtKB-KW"/>
</dbReference>
<dbReference type="Pfam" id="PF00565">
    <property type="entry name" value="SNase"/>
    <property type="match status" value="1"/>
</dbReference>
<keyword evidence="4" id="KW-1133">Transmembrane helix</keyword>
<accession>A0A0G1U4T7</accession>
<keyword evidence="1" id="KW-0540">Nuclease</keyword>
<evidence type="ECO:0000259" key="5">
    <source>
        <dbReference type="PROSITE" id="PS50830"/>
    </source>
</evidence>
<dbReference type="Gene3D" id="2.40.50.90">
    <property type="match status" value="1"/>
</dbReference>
<proteinExistence type="predicted"/>